<keyword evidence="1" id="KW-0472">Membrane</keyword>
<dbReference type="AlphaFoldDB" id="J8D6D3"/>
<reference evidence="2 3" key="1">
    <citation type="submission" date="2012-04" db="EMBL/GenBank/DDBJ databases">
        <title>The Genome Sequence of Bacillus cereus HuA4-10.</title>
        <authorList>
            <consortium name="The Broad Institute Genome Sequencing Platform"/>
            <consortium name="The Broad Institute Genome Sequencing Center for Infectious Disease"/>
            <person name="Feldgarden M."/>
            <person name="Van der Auwera G.A."/>
            <person name="Mahillon J."/>
            <person name="Duprez V."/>
            <person name="Timmery S."/>
            <person name="Mattelet C."/>
            <person name="Dierick K."/>
            <person name="Sun M."/>
            <person name="Yu Z."/>
            <person name="Zhu L."/>
            <person name="Hu X."/>
            <person name="Shank E.B."/>
            <person name="Swiecicka I."/>
            <person name="Hansen B.M."/>
            <person name="Andrup L."/>
            <person name="Young S.K."/>
            <person name="Zeng Q."/>
            <person name="Gargeya S."/>
            <person name="Fitzgerald M."/>
            <person name="Haas B."/>
            <person name="Abouelleil A."/>
            <person name="Alvarado L."/>
            <person name="Arachchi H.M."/>
            <person name="Berlin A."/>
            <person name="Chapman S.B."/>
            <person name="Goldberg J."/>
            <person name="Griggs A."/>
            <person name="Gujja S."/>
            <person name="Hansen M."/>
            <person name="Howarth C."/>
            <person name="Imamovic A."/>
            <person name="Larimer J."/>
            <person name="McCowen C."/>
            <person name="Montmayeur A."/>
            <person name="Murphy C."/>
            <person name="Neiman D."/>
            <person name="Pearson M."/>
            <person name="Priest M."/>
            <person name="Roberts A."/>
            <person name="Saif S."/>
            <person name="Shea T."/>
            <person name="Sisk P."/>
            <person name="Sykes S."/>
            <person name="Wortman J."/>
            <person name="Nusbaum C."/>
            <person name="Birren B."/>
        </authorList>
    </citation>
    <scope>NUCLEOTIDE SEQUENCE [LARGE SCALE GENOMIC DNA]</scope>
    <source>
        <strain evidence="2 3">HuA4-10</strain>
    </source>
</reference>
<gene>
    <name evidence="2" type="ORF">IGC_02378</name>
</gene>
<evidence type="ECO:0000256" key="1">
    <source>
        <dbReference type="SAM" id="Phobius"/>
    </source>
</evidence>
<feature type="transmembrane region" description="Helical" evidence="1">
    <location>
        <begin position="6"/>
        <end position="24"/>
    </location>
</feature>
<dbReference type="EMBL" id="AHEA01000019">
    <property type="protein sequence ID" value="EJQ80366.1"/>
    <property type="molecule type" value="Genomic_DNA"/>
</dbReference>
<keyword evidence="1" id="KW-1133">Transmembrane helix</keyword>
<dbReference type="Proteomes" id="UP000006977">
    <property type="component" value="Unassembled WGS sequence"/>
</dbReference>
<dbReference type="PATRIC" id="fig|1053206.3.peg.2422"/>
<evidence type="ECO:0000313" key="3">
    <source>
        <dbReference type="Proteomes" id="UP000006977"/>
    </source>
</evidence>
<name>J8D6D3_BACCE</name>
<protein>
    <submittedName>
        <fullName evidence="2">Uncharacterized protein</fullName>
    </submittedName>
</protein>
<sequence>MKCLLWGTGSIFGAFTAFITYVAIKNVKHKVVEKLKVTNNNERVLKVGKEFKVTTFNIGFGGLDKDQDFFLDGGKGSRSSSKEQTEKNISSMLSFLQKKRKILILY</sequence>
<keyword evidence="1" id="KW-0812">Transmembrane</keyword>
<dbReference type="HOGENOM" id="CLU_2217672_0_0_9"/>
<organism evidence="2 3">
    <name type="scientific">Bacillus cereus HuA4-10</name>
    <dbReference type="NCBI Taxonomy" id="1053206"/>
    <lineage>
        <taxon>Bacteria</taxon>
        <taxon>Bacillati</taxon>
        <taxon>Bacillota</taxon>
        <taxon>Bacilli</taxon>
        <taxon>Bacillales</taxon>
        <taxon>Bacillaceae</taxon>
        <taxon>Bacillus</taxon>
        <taxon>Bacillus cereus group</taxon>
    </lineage>
</organism>
<proteinExistence type="predicted"/>
<evidence type="ECO:0000313" key="2">
    <source>
        <dbReference type="EMBL" id="EJQ80366.1"/>
    </source>
</evidence>
<accession>J8D6D3</accession>
<comment type="caution">
    <text evidence="2">The sequence shown here is derived from an EMBL/GenBank/DDBJ whole genome shotgun (WGS) entry which is preliminary data.</text>
</comment>